<feature type="binding site" evidence="14">
    <location>
        <position position="317"/>
    </location>
    <ligand>
        <name>NAD(+)</name>
        <dbReference type="ChEBI" id="CHEBI:57540"/>
    </ligand>
</feature>
<keyword evidence="6 14" id="KW-0479">Metal-binding</keyword>
<comment type="caution">
    <text evidence="14">Lacks conserved residue(s) required for the propagation of feature annotation.</text>
</comment>
<dbReference type="FunFam" id="2.40.50.140:FF:000012">
    <property type="entry name" value="DNA ligase"/>
    <property type="match status" value="1"/>
</dbReference>
<comment type="cofactor">
    <cofactor evidence="14">
        <name>Mg(2+)</name>
        <dbReference type="ChEBI" id="CHEBI:18420"/>
    </cofactor>
    <cofactor evidence="14">
        <name>Mn(2+)</name>
        <dbReference type="ChEBI" id="CHEBI:29035"/>
    </cofactor>
</comment>
<evidence type="ECO:0000256" key="15">
    <source>
        <dbReference type="RuleBase" id="RU000618"/>
    </source>
</evidence>
<organism evidence="17 18">
    <name type="scientific">Saccharophagus degradans</name>
    <dbReference type="NCBI Taxonomy" id="86304"/>
    <lineage>
        <taxon>Bacteria</taxon>
        <taxon>Pseudomonadati</taxon>
        <taxon>Pseudomonadota</taxon>
        <taxon>Gammaproteobacteria</taxon>
        <taxon>Cellvibrionales</taxon>
        <taxon>Cellvibrionaceae</taxon>
        <taxon>Saccharophagus</taxon>
    </lineage>
</organism>
<dbReference type="FunFam" id="3.30.470.30:FF:000001">
    <property type="entry name" value="DNA ligase"/>
    <property type="match status" value="1"/>
</dbReference>
<dbReference type="AlphaFoldDB" id="A0AAW7X0R9"/>
<feature type="binding site" evidence="14">
    <location>
        <position position="176"/>
    </location>
    <ligand>
        <name>NAD(+)</name>
        <dbReference type="ChEBI" id="CHEBI:57540"/>
    </ligand>
</feature>
<comment type="similarity">
    <text evidence="13 14">Belongs to the NAD-dependent DNA ligase family. LigA subfamily.</text>
</comment>
<dbReference type="PIRSF" id="PIRSF001604">
    <property type="entry name" value="LigA"/>
    <property type="match status" value="1"/>
</dbReference>
<sequence length="674" mass="73663">MAASDAVLDKLESLKSQINYHNKLYYVLDAPELPDAEYDKLFQELQAIEQQFPELVTEDSPTQRVGAAPLDSFASIEHKRPMLSLDNVFNVEELFAFDKRIRDRINADASLEYSCEPKFDGIAASLLYENGRLKTAATRGDGTVGEDITQNMRTIGSVPLKLEGNNIPVVLEVRGEVYMPKAGFLRINEEALAKNEKPFVNPRNAAAGSLRQLNPQITAKRPLVFCAYNVGVVEGGELPVTHYETLTQLFEWGFLVSEERRIAKGIEECEAYYHYLEAKRESLAYDIDGIVFKVNAFDLQERLGFVSRAPRWAIAHKFPAQEALTVLHDVEFQVGRTGAITPVAKLQPIFVGGVTVSNATLHNKDEIERLGIRVGDTVIVRRAGDVIPQIVSIVESKRPQDAQEIKFPTACPVCGSDVESVEGEAAIRCTGGLVCEAQRKESIKHFASRQAMDIDGLGDKIVDQLVDNKLVNDVADLYTLDRPTLAGLERLGEKSAANLVAAIEASKQTSLEKILYALGIREVGRATARNLANHFCTLNNVMDATQEQHIEVTDVGPVVAHYVVDFFAQANNREVIEKLIAAGVNWPDIEKVDGVKPLEGTTYVLTGSLESLSRDEAKDKLQALGAKVSGSVSAKTTCVVAGPGAGSKLAKAEKLGLAILDEAGLLALLEEHGV</sequence>
<dbReference type="PANTHER" id="PTHR23389:SF9">
    <property type="entry name" value="DNA LIGASE"/>
    <property type="match status" value="1"/>
</dbReference>
<evidence type="ECO:0000256" key="6">
    <source>
        <dbReference type="ARBA" id="ARBA00022723"/>
    </source>
</evidence>
<dbReference type="Pfam" id="PF00533">
    <property type="entry name" value="BRCT"/>
    <property type="match status" value="1"/>
</dbReference>
<dbReference type="PROSITE" id="PS50172">
    <property type="entry name" value="BRCT"/>
    <property type="match status" value="1"/>
</dbReference>
<keyword evidence="14" id="KW-0464">Manganese</keyword>
<keyword evidence="10 14" id="KW-0520">NAD</keyword>
<comment type="catalytic activity">
    <reaction evidence="12 14 15">
        <text>NAD(+) + (deoxyribonucleotide)n-3'-hydroxyl + 5'-phospho-(deoxyribonucleotide)m = (deoxyribonucleotide)n+m + AMP + beta-nicotinamide D-nucleotide.</text>
        <dbReference type="EC" id="6.5.1.2"/>
    </reaction>
</comment>
<evidence type="ECO:0000256" key="10">
    <source>
        <dbReference type="ARBA" id="ARBA00023027"/>
    </source>
</evidence>
<feature type="binding site" evidence="14">
    <location>
        <position position="435"/>
    </location>
    <ligand>
        <name>Zn(2+)</name>
        <dbReference type="ChEBI" id="CHEBI:29105"/>
    </ligand>
</feature>
<feature type="binding site" evidence="14">
    <location>
        <begin position="35"/>
        <end position="39"/>
    </location>
    <ligand>
        <name>NAD(+)</name>
        <dbReference type="ChEBI" id="CHEBI:57540"/>
    </ligand>
</feature>
<dbReference type="PROSITE" id="PS01056">
    <property type="entry name" value="DNA_LIGASE_N2"/>
    <property type="match status" value="1"/>
</dbReference>
<name>A0AAW7X0R9_9GAMM</name>
<dbReference type="InterPro" id="IPR001357">
    <property type="entry name" value="BRCT_dom"/>
</dbReference>
<keyword evidence="11 14" id="KW-0234">DNA repair</keyword>
<keyword evidence="9 14" id="KW-0460">Magnesium</keyword>
<evidence type="ECO:0000313" key="18">
    <source>
        <dbReference type="Proteomes" id="UP001169760"/>
    </source>
</evidence>
<dbReference type="FunFam" id="1.10.287.610:FF:000002">
    <property type="entry name" value="DNA ligase"/>
    <property type="match status" value="1"/>
</dbReference>
<keyword evidence="5 14" id="KW-0235">DNA replication</keyword>
<dbReference type="InterPro" id="IPR036420">
    <property type="entry name" value="BRCT_dom_sf"/>
</dbReference>
<feature type="domain" description="BRCT" evidence="16">
    <location>
        <begin position="593"/>
        <end position="674"/>
    </location>
</feature>
<feature type="binding site" evidence="14">
    <location>
        <begin position="84"/>
        <end position="85"/>
    </location>
    <ligand>
        <name>NAD(+)</name>
        <dbReference type="ChEBI" id="CHEBI:57540"/>
    </ligand>
</feature>
<feature type="binding site" evidence="14">
    <location>
        <position position="116"/>
    </location>
    <ligand>
        <name>NAD(+)</name>
        <dbReference type="ChEBI" id="CHEBI:57540"/>
    </ligand>
</feature>
<evidence type="ECO:0000256" key="11">
    <source>
        <dbReference type="ARBA" id="ARBA00023204"/>
    </source>
</evidence>
<dbReference type="Gene3D" id="1.10.150.20">
    <property type="entry name" value="5' to 3' exonuclease, C-terminal subdomain"/>
    <property type="match status" value="2"/>
</dbReference>
<dbReference type="EC" id="6.5.1.2" evidence="2 14"/>
<dbReference type="Proteomes" id="UP001169760">
    <property type="component" value="Unassembled WGS sequence"/>
</dbReference>
<feature type="binding site" evidence="14">
    <location>
        <position position="411"/>
    </location>
    <ligand>
        <name>Zn(2+)</name>
        <dbReference type="ChEBI" id="CHEBI:29105"/>
    </ligand>
</feature>
<dbReference type="GO" id="GO:0006281">
    <property type="term" value="P:DNA repair"/>
    <property type="evidence" value="ECO:0007669"/>
    <property type="project" value="UniProtKB-KW"/>
</dbReference>
<evidence type="ECO:0000256" key="2">
    <source>
        <dbReference type="ARBA" id="ARBA00012722"/>
    </source>
</evidence>
<dbReference type="Pfam" id="PF14520">
    <property type="entry name" value="HHH_5"/>
    <property type="match status" value="1"/>
</dbReference>
<dbReference type="CDD" id="cd17748">
    <property type="entry name" value="BRCT_DNA_ligase_like"/>
    <property type="match status" value="1"/>
</dbReference>
<dbReference type="Pfam" id="PF01653">
    <property type="entry name" value="DNA_ligase_aden"/>
    <property type="match status" value="1"/>
</dbReference>
<protein>
    <recommendedName>
        <fullName evidence="3 14">DNA ligase</fullName>
        <ecNumber evidence="2 14">6.5.1.2</ecNumber>
    </recommendedName>
    <alternativeName>
        <fullName evidence="14">Polydeoxyribonucleotide synthase [NAD(+)]</fullName>
    </alternativeName>
</protein>
<evidence type="ECO:0000313" key="17">
    <source>
        <dbReference type="EMBL" id="MDO6421305.1"/>
    </source>
</evidence>
<dbReference type="InterPro" id="IPR013839">
    <property type="entry name" value="DNAligase_adenylation"/>
</dbReference>
<keyword evidence="8 14" id="KW-0862">Zinc</keyword>
<dbReference type="NCBIfam" id="NF005932">
    <property type="entry name" value="PRK07956.1"/>
    <property type="match status" value="1"/>
</dbReference>
<dbReference type="PROSITE" id="PS01055">
    <property type="entry name" value="DNA_LIGASE_N1"/>
    <property type="match status" value="1"/>
</dbReference>
<dbReference type="Gene3D" id="1.10.287.610">
    <property type="entry name" value="Helix hairpin bin"/>
    <property type="match status" value="1"/>
</dbReference>
<evidence type="ECO:0000256" key="9">
    <source>
        <dbReference type="ARBA" id="ARBA00022842"/>
    </source>
</evidence>
<dbReference type="SUPFAM" id="SSF52113">
    <property type="entry name" value="BRCT domain"/>
    <property type="match status" value="1"/>
</dbReference>
<dbReference type="HAMAP" id="MF_01588">
    <property type="entry name" value="DNA_ligase_A"/>
    <property type="match status" value="1"/>
</dbReference>
<evidence type="ECO:0000256" key="12">
    <source>
        <dbReference type="ARBA" id="ARBA00034005"/>
    </source>
</evidence>
<dbReference type="Gene3D" id="3.40.50.10190">
    <property type="entry name" value="BRCT domain"/>
    <property type="match status" value="1"/>
</dbReference>
<dbReference type="PANTHER" id="PTHR23389">
    <property type="entry name" value="CHROMOSOME TRANSMISSION FIDELITY FACTOR 18"/>
    <property type="match status" value="1"/>
</dbReference>
<feature type="binding site" evidence="14">
    <location>
        <position position="414"/>
    </location>
    <ligand>
        <name>Zn(2+)</name>
        <dbReference type="ChEBI" id="CHEBI:29105"/>
    </ligand>
</feature>
<dbReference type="InterPro" id="IPR004149">
    <property type="entry name" value="Znf_DNAligase_C4"/>
</dbReference>
<dbReference type="SMART" id="SM00278">
    <property type="entry name" value="HhH1"/>
    <property type="match status" value="3"/>
</dbReference>
<keyword evidence="7 14" id="KW-0227">DNA damage</keyword>
<dbReference type="InterPro" id="IPR018239">
    <property type="entry name" value="DNA_ligase_AS"/>
</dbReference>
<evidence type="ECO:0000256" key="3">
    <source>
        <dbReference type="ARBA" id="ARBA00013308"/>
    </source>
</evidence>
<gene>
    <name evidence="14 17" type="primary">ligA</name>
    <name evidence="17" type="ORF">Q4521_02350</name>
</gene>
<proteinExistence type="inferred from homology"/>
<reference evidence="17" key="1">
    <citation type="submission" date="2023-07" db="EMBL/GenBank/DDBJ databases">
        <title>Genome content predicts the carbon catabolic preferences of heterotrophic bacteria.</title>
        <authorList>
            <person name="Gralka M."/>
        </authorList>
    </citation>
    <scope>NUCLEOTIDE SEQUENCE</scope>
    <source>
        <strain evidence="17">I3M17_2</strain>
    </source>
</reference>
<dbReference type="GO" id="GO:0003911">
    <property type="term" value="F:DNA ligase (NAD+) activity"/>
    <property type="evidence" value="ECO:0007669"/>
    <property type="project" value="UniProtKB-UniRule"/>
</dbReference>
<dbReference type="Gene3D" id="3.30.470.30">
    <property type="entry name" value="DNA ligase/mRNA capping enzyme"/>
    <property type="match status" value="1"/>
</dbReference>
<dbReference type="NCBIfam" id="TIGR00575">
    <property type="entry name" value="dnlj"/>
    <property type="match status" value="1"/>
</dbReference>
<dbReference type="InterPro" id="IPR013840">
    <property type="entry name" value="DNAligase_N"/>
</dbReference>
<dbReference type="InterPro" id="IPR012340">
    <property type="entry name" value="NA-bd_OB-fold"/>
</dbReference>
<dbReference type="Pfam" id="PF03120">
    <property type="entry name" value="OB_DNA_ligase"/>
    <property type="match status" value="1"/>
</dbReference>
<evidence type="ECO:0000256" key="14">
    <source>
        <dbReference type="HAMAP-Rule" id="MF_01588"/>
    </source>
</evidence>
<dbReference type="SUPFAM" id="SSF50249">
    <property type="entry name" value="Nucleic acid-binding proteins"/>
    <property type="match status" value="1"/>
</dbReference>
<dbReference type="SMART" id="SM00532">
    <property type="entry name" value="LIGANc"/>
    <property type="match status" value="1"/>
</dbReference>
<evidence type="ECO:0000256" key="8">
    <source>
        <dbReference type="ARBA" id="ARBA00022833"/>
    </source>
</evidence>
<dbReference type="EMBL" id="JAUOPB010000001">
    <property type="protein sequence ID" value="MDO6421305.1"/>
    <property type="molecule type" value="Genomic_DNA"/>
</dbReference>
<dbReference type="FunFam" id="1.10.150.20:FF:000007">
    <property type="entry name" value="DNA ligase"/>
    <property type="match status" value="1"/>
</dbReference>
<feature type="binding site" evidence="14">
    <location>
        <position position="139"/>
    </location>
    <ligand>
        <name>NAD(+)</name>
        <dbReference type="ChEBI" id="CHEBI:57540"/>
    </ligand>
</feature>
<dbReference type="Gene3D" id="2.40.50.140">
    <property type="entry name" value="Nucleic acid-binding proteins"/>
    <property type="match status" value="1"/>
</dbReference>
<evidence type="ECO:0000256" key="1">
    <source>
        <dbReference type="ARBA" id="ARBA00004067"/>
    </source>
</evidence>
<evidence type="ECO:0000259" key="16">
    <source>
        <dbReference type="PROSITE" id="PS50172"/>
    </source>
</evidence>
<dbReference type="SUPFAM" id="SSF47781">
    <property type="entry name" value="RuvA domain 2-like"/>
    <property type="match status" value="1"/>
</dbReference>
<dbReference type="GO" id="GO:0005829">
    <property type="term" value="C:cytosol"/>
    <property type="evidence" value="ECO:0007669"/>
    <property type="project" value="TreeGrafter"/>
</dbReference>
<dbReference type="FunFam" id="1.10.150.20:FF:000006">
    <property type="entry name" value="DNA ligase"/>
    <property type="match status" value="1"/>
</dbReference>
<evidence type="ECO:0000256" key="13">
    <source>
        <dbReference type="ARBA" id="ARBA00060881"/>
    </source>
</evidence>
<dbReference type="GO" id="GO:0046872">
    <property type="term" value="F:metal ion binding"/>
    <property type="evidence" value="ECO:0007669"/>
    <property type="project" value="UniProtKB-KW"/>
</dbReference>
<evidence type="ECO:0000256" key="7">
    <source>
        <dbReference type="ARBA" id="ARBA00022763"/>
    </source>
</evidence>
<dbReference type="Pfam" id="PF12826">
    <property type="entry name" value="HHH_2"/>
    <property type="match status" value="1"/>
</dbReference>
<keyword evidence="4 14" id="KW-0436">Ligase</keyword>
<accession>A0AAW7X0R9</accession>
<dbReference type="GO" id="GO:0003677">
    <property type="term" value="F:DNA binding"/>
    <property type="evidence" value="ECO:0007669"/>
    <property type="project" value="InterPro"/>
</dbReference>
<dbReference type="SUPFAM" id="SSF56091">
    <property type="entry name" value="DNA ligase/mRNA capping enzyme, catalytic domain"/>
    <property type="match status" value="1"/>
</dbReference>
<feature type="binding site" evidence="14">
    <location>
        <position position="293"/>
    </location>
    <ligand>
        <name>NAD(+)</name>
        <dbReference type="ChEBI" id="CHEBI:57540"/>
    </ligand>
</feature>
<comment type="caution">
    <text evidence="17">The sequence shown here is derived from an EMBL/GenBank/DDBJ whole genome shotgun (WGS) entry which is preliminary data.</text>
</comment>
<feature type="active site" description="N6-AMP-lysine intermediate" evidence="14">
    <location>
        <position position="118"/>
    </location>
</feature>
<dbReference type="Pfam" id="PF03119">
    <property type="entry name" value="DNA_ligase_ZBD"/>
    <property type="match status" value="1"/>
</dbReference>
<dbReference type="Gene3D" id="6.20.10.30">
    <property type="match status" value="1"/>
</dbReference>
<evidence type="ECO:0000256" key="5">
    <source>
        <dbReference type="ARBA" id="ARBA00022705"/>
    </source>
</evidence>
<dbReference type="InterPro" id="IPR004150">
    <property type="entry name" value="NAD_DNA_ligase_OB"/>
</dbReference>
<dbReference type="RefSeq" id="WP_303490657.1">
    <property type="nucleotide sequence ID" value="NZ_JAUOPB010000001.1"/>
</dbReference>
<dbReference type="InterPro" id="IPR033136">
    <property type="entry name" value="DNA_ligase_CS"/>
</dbReference>
<evidence type="ECO:0000256" key="4">
    <source>
        <dbReference type="ARBA" id="ARBA00022598"/>
    </source>
</evidence>
<dbReference type="SMART" id="SM00292">
    <property type="entry name" value="BRCT"/>
    <property type="match status" value="1"/>
</dbReference>
<dbReference type="InterPro" id="IPR041663">
    <property type="entry name" value="DisA/LigA_HHH"/>
</dbReference>
<dbReference type="GO" id="GO:0006260">
    <property type="term" value="P:DNA replication"/>
    <property type="evidence" value="ECO:0007669"/>
    <property type="project" value="UniProtKB-KW"/>
</dbReference>
<comment type="function">
    <text evidence="1 14">DNA ligase that catalyzes the formation of phosphodiester linkages between 5'-phosphoryl and 3'-hydroxyl groups in double-stranded DNA using NAD as a coenzyme and as the energy source for the reaction. It is essential for DNA replication and repair of damaged DNA.</text>
</comment>
<dbReference type="InterPro" id="IPR010994">
    <property type="entry name" value="RuvA_2-like"/>
</dbReference>
<dbReference type="InterPro" id="IPR003583">
    <property type="entry name" value="Hlx-hairpin-Hlx_DNA-bd_motif"/>
</dbReference>
<dbReference type="InterPro" id="IPR001679">
    <property type="entry name" value="DNA_ligase"/>
</dbReference>
<dbReference type="CDD" id="cd00114">
    <property type="entry name" value="LIGANc"/>
    <property type="match status" value="1"/>
</dbReference>